<gene>
    <name evidence="1" type="ordered locus">MM_3370</name>
</gene>
<organism evidence="1 2">
    <name type="scientific">Methanosarcina mazei (strain ATCC BAA-159 / DSM 3647 / Goe1 / Go1 / JCM 11833 / OCM 88)</name>
    <name type="common">Methanosarcina frisia</name>
    <dbReference type="NCBI Taxonomy" id="192952"/>
    <lineage>
        <taxon>Archaea</taxon>
        <taxon>Methanobacteriati</taxon>
        <taxon>Methanobacteriota</taxon>
        <taxon>Stenosarchaea group</taxon>
        <taxon>Methanomicrobia</taxon>
        <taxon>Methanosarcinales</taxon>
        <taxon>Methanosarcinaceae</taxon>
        <taxon>Methanosarcina</taxon>
    </lineage>
</organism>
<evidence type="ECO:0000313" key="2">
    <source>
        <dbReference type="Proteomes" id="UP000000595"/>
    </source>
</evidence>
<name>Q8PRS3_METMA</name>
<dbReference type="EMBL" id="AE008384">
    <property type="protein sequence ID" value="AAM33066.1"/>
    <property type="molecule type" value="Genomic_DNA"/>
</dbReference>
<sequence>MKQKTLLALVLLGVTALIREQDPLKQGLKPNSRMRSLRIFIIREQDPLKQGLKLNTLTYLFLLVFIREQDPLKQGLKQSVQFFSCQVVDGYSRARSTKTRIETKEDLDYLKEHNIIREQDPLKQGLKRDEYYFIITARADS</sequence>
<dbReference type="KEGG" id="mma:MM_3370"/>
<accession>Q8PRS3</accession>
<dbReference type="HOGENOM" id="CLU_1821039_0_0_2"/>
<evidence type="ECO:0000313" key="1">
    <source>
        <dbReference type="EMBL" id="AAM33066.1"/>
    </source>
</evidence>
<protein>
    <submittedName>
        <fullName evidence="1">Uncharacterized protein</fullName>
    </submittedName>
</protein>
<dbReference type="Proteomes" id="UP000000595">
    <property type="component" value="Chromosome"/>
</dbReference>
<reference evidence="1 2" key="1">
    <citation type="journal article" date="2002" name="J. Mol. Microbiol. Biotechnol.">
        <title>The genome of Methanosarcina mazei: evidence for lateral gene transfer between Bacteria and Archaea.</title>
        <authorList>
            <person name="Deppenmeier U."/>
            <person name="Johann A."/>
            <person name="Hartsch T."/>
            <person name="Merkl R."/>
            <person name="Schmitz R.A."/>
            <person name="Martinez-Arias R."/>
            <person name="Henne A."/>
            <person name="Wiezer A."/>
            <person name="Baumer S."/>
            <person name="Jacobi C."/>
            <person name="Bruggemann H."/>
            <person name="Lienard T."/>
            <person name="Christmann A."/>
            <person name="Bomeke M."/>
            <person name="Steckel S."/>
            <person name="Bhattacharyya A."/>
            <person name="Lykidis A."/>
            <person name="Overbeek R."/>
            <person name="Klenk H.P."/>
            <person name="Gunsalus R.P."/>
            <person name="Fritz H.J."/>
            <person name="Gottschalk G."/>
        </authorList>
    </citation>
    <scope>NUCLEOTIDE SEQUENCE [LARGE SCALE GENOMIC DNA]</scope>
    <source>
        <strain evidence="2">ATCC BAA-159 / DSM 3647 / Goe1 / Go1 / JCM 11833 / OCM 88</strain>
    </source>
</reference>
<dbReference type="AlphaFoldDB" id="Q8PRS3"/>
<proteinExistence type="predicted"/>